<dbReference type="Proteomes" id="UP000029777">
    <property type="component" value="Segment"/>
</dbReference>
<reference evidence="2 3" key="1">
    <citation type="submission" date="2012-08" db="EMBL/GenBank/DDBJ databases">
        <title>Abalone herpesvirus genome reveals unexpected ancestry.</title>
        <authorList>
            <person name="Savin K.W."/>
            <person name="Fegan M."/>
            <person name="Powney R."/>
            <person name="Savage D."/>
            <person name="Wong F."/>
            <person name="Sawbridge T."/>
            <person name="Helsham J."/>
            <person name="Vardy M."/>
            <person name="Cogan N."/>
            <person name="Mohammad I."/>
            <person name="Cocks B.G."/>
            <person name="Warner S."/>
        </authorList>
    </citation>
    <scope>NUCLEOTIDE SEQUENCE [LARGE SCALE GENOMIC DNA]</scope>
    <source>
        <strain evidence="3">Isolate Abalone/Australia/Victoria/2009</strain>
    </source>
</reference>
<evidence type="ECO:0000313" key="2">
    <source>
        <dbReference type="EMBL" id="AFU90116.1"/>
    </source>
</evidence>
<accession>K4JVA2</accession>
<dbReference type="EMBL" id="JX453331">
    <property type="protein sequence ID" value="AFU90116.1"/>
    <property type="molecule type" value="Genomic_DNA"/>
</dbReference>
<organismHost>
    <name type="scientific">Haliotidae</name>
    <name type="common">abalones</name>
    <dbReference type="NCBI Taxonomy" id="6451"/>
</organismHost>
<name>K4JVA2_ABHV</name>
<protein>
    <submittedName>
        <fullName evidence="2">Uncharacterized protein</fullName>
    </submittedName>
</protein>
<dbReference type="KEGG" id="vg:13853725"/>
<sequence length="122" mass="13590">MSQTIYVPGLQDDLMISVKTLRNDLLLMMDSQQQSLEFLLIFLLSILLLILFLNHVTAVQSIASMIKMSVKKGSYDVDSELAKLKNGAKKKKKAVKTGASNYGFSSKIPLDADDEELEMFSV</sequence>
<evidence type="ECO:0000313" key="3">
    <source>
        <dbReference type="Proteomes" id="UP000029777"/>
    </source>
</evidence>
<keyword evidence="1" id="KW-0812">Transmembrane</keyword>
<organism evidence="2 3">
    <name type="scientific">Abalone herpesvirus (isolate Abalone/Australia/Victoria/2009)</name>
    <name type="common">AbHV</name>
    <dbReference type="NCBI Taxonomy" id="1241371"/>
    <lineage>
        <taxon>Viruses</taxon>
        <taxon>Duplodnaviria</taxon>
        <taxon>Heunggongvirae</taxon>
        <taxon>Peploviricota</taxon>
        <taxon>Herviviricetes</taxon>
        <taxon>Herpesvirales</taxon>
        <taxon>Malacoherpesviridae</taxon>
        <taxon>Aurivirus</taxon>
        <taxon>Aurivirus haliotidmalaco1</taxon>
    </lineage>
</organism>
<gene>
    <name evidence="2" type="ORF">AbHV_ORF104</name>
</gene>
<proteinExistence type="predicted"/>
<keyword evidence="1" id="KW-1133">Transmembrane helix</keyword>
<keyword evidence="3" id="KW-1185">Reference proteome</keyword>
<dbReference type="RefSeq" id="YP_006908756.1">
    <property type="nucleotide sequence ID" value="NC_018874.1"/>
</dbReference>
<evidence type="ECO:0000256" key="1">
    <source>
        <dbReference type="SAM" id="Phobius"/>
    </source>
</evidence>
<feature type="transmembrane region" description="Helical" evidence="1">
    <location>
        <begin position="38"/>
        <end position="63"/>
    </location>
</feature>
<dbReference type="GeneID" id="13853725"/>
<keyword evidence="1" id="KW-0472">Membrane</keyword>